<proteinExistence type="predicted"/>
<gene>
    <name evidence="1" type="ORF">EP51_30200</name>
</gene>
<accession>A0A076ERK2</accession>
<name>A0A076ERK2_RHOOP</name>
<reference evidence="1 2" key="1">
    <citation type="submission" date="2014-07" db="EMBL/GenBank/DDBJ databases">
        <title>Genome Sequence of Rhodococcus opacus Strain R7, a Biodegrader of Mono- and Polycyclic Aromatic Hydrocarbons.</title>
        <authorList>
            <person name="Di Gennaro P."/>
            <person name="Zampolli J."/>
            <person name="Presti I."/>
            <person name="Cappelletti M."/>
            <person name="D'Ursi P."/>
            <person name="Orro A."/>
            <person name="Mezzelani A."/>
            <person name="Milanesi L."/>
        </authorList>
    </citation>
    <scope>NUCLEOTIDE SEQUENCE [LARGE SCALE GENOMIC DNA]</scope>
    <source>
        <strain evidence="1 2">R7</strain>
    </source>
</reference>
<organism evidence="1 2">
    <name type="scientific">Rhodococcus opacus</name>
    <name type="common">Nocardia opaca</name>
    <dbReference type="NCBI Taxonomy" id="37919"/>
    <lineage>
        <taxon>Bacteria</taxon>
        <taxon>Bacillati</taxon>
        <taxon>Actinomycetota</taxon>
        <taxon>Actinomycetes</taxon>
        <taxon>Mycobacteriales</taxon>
        <taxon>Nocardiaceae</taxon>
        <taxon>Rhodococcus</taxon>
    </lineage>
</organism>
<protein>
    <submittedName>
        <fullName evidence="1">Uncharacterized protein</fullName>
    </submittedName>
</protein>
<evidence type="ECO:0000313" key="2">
    <source>
        <dbReference type="Proteomes" id="UP000028488"/>
    </source>
</evidence>
<sequence>MAGLFGFDPLFWSHSEMRYSAESYSRVEPHSSNESYKYLAGVRILLSRNNFRTRSRFGNTDGRIVM</sequence>
<dbReference type="AlphaFoldDB" id="A0A076ERK2"/>
<dbReference type="EMBL" id="CP008947">
    <property type="protein sequence ID" value="AII08660.1"/>
    <property type="molecule type" value="Genomic_DNA"/>
</dbReference>
<dbReference type="Proteomes" id="UP000028488">
    <property type="component" value="Chromosome"/>
</dbReference>
<evidence type="ECO:0000313" key="1">
    <source>
        <dbReference type="EMBL" id="AII08660.1"/>
    </source>
</evidence>